<dbReference type="EMBL" id="PUEC01000003">
    <property type="protein sequence ID" value="PWB04008.1"/>
    <property type="molecule type" value="Genomic_DNA"/>
</dbReference>
<keyword evidence="3" id="KW-0677">Repeat</keyword>
<evidence type="ECO:0000313" key="7">
    <source>
        <dbReference type="Proteomes" id="UP000244905"/>
    </source>
</evidence>
<dbReference type="InterPro" id="IPR011004">
    <property type="entry name" value="Trimer_LpxA-like_sf"/>
</dbReference>
<dbReference type="SUPFAM" id="SSF51161">
    <property type="entry name" value="Trimeric LpxA-like enzymes"/>
    <property type="match status" value="1"/>
</dbReference>
<keyword evidence="5" id="KW-1133">Transmembrane helix</keyword>
<evidence type="ECO:0000313" key="6">
    <source>
        <dbReference type="EMBL" id="PWB04008.1"/>
    </source>
</evidence>
<accession>A0A2V1IT50</accession>
<protein>
    <submittedName>
        <fullName evidence="6">Acyltransferase</fullName>
    </submittedName>
</protein>
<comment type="caution">
    <text evidence="6">The sequence shown here is derived from an EMBL/GenBank/DDBJ whole genome shotgun (WGS) entry which is preliminary data.</text>
</comment>
<organism evidence="6 7">
    <name type="scientific">Duncaniella muris</name>
    <dbReference type="NCBI Taxonomy" id="2094150"/>
    <lineage>
        <taxon>Bacteria</taxon>
        <taxon>Pseudomonadati</taxon>
        <taxon>Bacteroidota</taxon>
        <taxon>Bacteroidia</taxon>
        <taxon>Bacteroidales</taxon>
        <taxon>Muribaculaceae</taxon>
        <taxon>Duncaniella</taxon>
    </lineage>
</organism>
<evidence type="ECO:0000256" key="4">
    <source>
        <dbReference type="ARBA" id="ARBA00023315"/>
    </source>
</evidence>
<evidence type="ECO:0000256" key="2">
    <source>
        <dbReference type="ARBA" id="ARBA00022679"/>
    </source>
</evidence>
<gene>
    <name evidence="6" type="ORF">C5O23_01970</name>
</gene>
<dbReference type="Gene3D" id="2.160.10.10">
    <property type="entry name" value="Hexapeptide repeat proteins"/>
    <property type="match status" value="1"/>
</dbReference>
<reference evidence="7" key="1">
    <citation type="submission" date="2018-02" db="EMBL/GenBank/DDBJ databases">
        <authorList>
            <person name="Clavel T."/>
            <person name="Strowig T."/>
        </authorList>
    </citation>
    <scope>NUCLEOTIDE SEQUENCE [LARGE SCALE GENOMIC DNA]</scope>
    <source>
        <strain evidence="7">DSM 103720</strain>
    </source>
</reference>
<dbReference type="PANTHER" id="PTHR23416:SF23">
    <property type="entry name" value="ACETYLTRANSFERASE C18B11.09C-RELATED"/>
    <property type="match status" value="1"/>
</dbReference>
<dbReference type="GO" id="GO:0005829">
    <property type="term" value="C:cytosol"/>
    <property type="evidence" value="ECO:0007669"/>
    <property type="project" value="TreeGrafter"/>
</dbReference>
<comment type="similarity">
    <text evidence="1">Belongs to the transferase hexapeptide repeat family.</text>
</comment>
<keyword evidence="7" id="KW-1185">Reference proteome</keyword>
<feature type="transmembrane region" description="Helical" evidence="5">
    <location>
        <begin position="6"/>
        <end position="33"/>
    </location>
</feature>
<keyword evidence="5" id="KW-0812">Transmembrane</keyword>
<dbReference type="InterPro" id="IPR001451">
    <property type="entry name" value="Hexapep"/>
</dbReference>
<keyword evidence="2 6" id="KW-0808">Transferase</keyword>
<dbReference type="PANTHER" id="PTHR23416">
    <property type="entry name" value="SIALIC ACID SYNTHASE-RELATED"/>
    <property type="match status" value="1"/>
</dbReference>
<dbReference type="InterPro" id="IPR051159">
    <property type="entry name" value="Hexapeptide_acetyltransf"/>
</dbReference>
<keyword evidence="5" id="KW-0472">Membrane</keyword>
<dbReference type="Pfam" id="PF00132">
    <property type="entry name" value="Hexapep"/>
    <property type="match status" value="1"/>
</dbReference>
<dbReference type="AlphaFoldDB" id="A0A2V1IT50"/>
<dbReference type="CDD" id="cd04647">
    <property type="entry name" value="LbH_MAT_like"/>
    <property type="match status" value="1"/>
</dbReference>
<dbReference type="InterPro" id="IPR018357">
    <property type="entry name" value="Hexapep_transf_CS"/>
</dbReference>
<dbReference type="GO" id="GO:0008374">
    <property type="term" value="F:O-acyltransferase activity"/>
    <property type="evidence" value="ECO:0007669"/>
    <property type="project" value="TreeGrafter"/>
</dbReference>
<proteinExistence type="inferred from homology"/>
<evidence type="ECO:0000256" key="5">
    <source>
        <dbReference type="SAM" id="Phobius"/>
    </source>
</evidence>
<dbReference type="PROSITE" id="PS00101">
    <property type="entry name" value="HEXAPEP_TRANSFERASES"/>
    <property type="match status" value="1"/>
</dbReference>
<dbReference type="Proteomes" id="UP000244905">
    <property type="component" value="Unassembled WGS sequence"/>
</dbReference>
<name>A0A2V1IT50_9BACT</name>
<keyword evidence="4 6" id="KW-0012">Acyltransferase</keyword>
<sequence>MLNVESYILLLLALIVCGKWIAFILMCPLLVAFRIRKEKSWKSSENQHNRTADKPDEAETCATDRTPTRKSFLHKVLQTPQYYFFGYRRYIDFQVGLIPSHTIRNFIYRKIFGVKLGKMATIYWGAEIRDHHKLKIGRGTIIGDHVILDARNGIEIGDNVNFSSNVHIWTEQHDHRDPDFACNSSAAFKVTIGNRAWIGPGTTILHSVNIGEGAVIAAGAVVTKDVEPFAIMAGIPARKIGERNHNLRYEFNGYPAPFY</sequence>
<evidence type="ECO:0000256" key="3">
    <source>
        <dbReference type="ARBA" id="ARBA00022737"/>
    </source>
</evidence>
<evidence type="ECO:0000256" key="1">
    <source>
        <dbReference type="ARBA" id="ARBA00007274"/>
    </source>
</evidence>